<dbReference type="SMART" id="SM00065">
    <property type="entry name" value="GAF"/>
    <property type="match status" value="1"/>
</dbReference>
<dbReference type="Pfam" id="PF13185">
    <property type="entry name" value="GAF_2"/>
    <property type="match status" value="1"/>
</dbReference>
<keyword evidence="3" id="KW-0902">Two-component regulatory system</keyword>
<dbReference type="GO" id="GO:0000155">
    <property type="term" value="F:phosphorelay sensor kinase activity"/>
    <property type="evidence" value="ECO:0007669"/>
    <property type="project" value="InterPro"/>
</dbReference>
<keyword evidence="7" id="KW-1185">Reference proteome</keyword>
<gene>
    <name evidence="6" type="ORF">FRACA_1190019</name>
</gene>
<dbReference type="InterPro" id="IPR036890">
    <property type="entry name" value="HATPase_C_sf"/>
</dbReference>
<dbReference type="PANTHER" id="PTHR24421:SF61">
    <property type="entry name" value="OXYGEN SENSOR HISTIDINE KINASE NREB"/>
    <property type="match status" value="1"/>
</dbReference>
<feature type="domain" description="GAF" evidence="4">
    <location>
        <begin position="158"/>
        <end position="305"/>
    </location>
</feature>
<name>A0A2I2KJU8_9ACTN</name>
<dbReference type="CDD" id="cd16917">
    <property type="entry name" value="HATPase_UhpB-NarQ-NarX-like"/>
    <property type="match status" value="1"/>
</dbReference>
<evidence type="ECO:0000259" key="5">
    <source>
        <dbReference type="SMART" id="SM00387"/>
    </source>
</evidence>
<dbReference type="SMART" id="SM00387">
    <property type="entry name" value="HATPase_c"/>
    <property type="match status" value="1"/>
</dbReference>
<evidence type="ECO:0000256" key="1">
    <source>
        <dbReference type="ARBA" id="ARBA00022679"/>
    </source>
</evidence>
<dbReference type="InterPro" id="IPR011712">
    <property type="entry name" value="Sig_transdc_His_kin_sub3_dim/P"/>
</dbReference>
<keyword evidence="1" id="KW-0808">Transferase</keyword>
<protein>
    <recommendedName>
        <fullName evidence="8">GAF domain-containing protein</fullName>
    </recommendedName>
</protein>
<evidence type="ECO:0000313" key="6">
    <source>
        <dbReference type="EMBL" id="SNQ45938.1"/>
    </source>
</evidence>
<accession>A0A2I2KJU8</accession>
<keyword evidence="2" id="KW-0418">Kinase</keyword>
<reference evidence="6 7" key="1">
    <citation type="submission" date="2017-06" db="EMBL/GenBank/DDBJ databases">
        <authorList>
            <person name="Kim H.J."/>
            <person name="Triplett B.A."/>
        </authorList>
    </citation>
    <scope>NUCLEOTIDE SEQUENCE [LARGE SCALE GENOMIC DNA]</scope>
    <source>
        <strain evidence="6">FRACA_ARgP5</strain>
    </source>
</reference>
<organism evidence="6 7">
    <name type="scientific">Frankia canadensis</name>
    <dbReference type="NCBI Taxonomy" id="1836972"/>
    <lineage>
        <taxon>Bacteria</taxon>
        <taxon>Bacillati</taxon>
        <taxon>Actinomycetota</taxon>
        <taxon>Actinomycetes</taxon>
        <taxon>Frankiales</taxon>
        <taxon>Frankiaceae</taxon>
        <taxon>Frankia</taxon>
    </lineage>
</organism>
<dbReference type="Gene3D" id="3.30.565.10">
    <property type="entry name" value="Histidine kinase-like ATPase, C-terminal domain"/>
    <property type="match status" value="1"/>
</dbReference>
<dbReference type="InterPro" id="IPR050482">
    <property type="entry name" value="Sensor_HK_TwoCompSys"/>
</dbReference>
<dbReference type="SUPFAM" id="SSF55781">
    <property type="entry name" value="GAF domain-like"/>
    <property type="match status" value="1"/>
</dbReference>
<evidence type="ECO:0000313" key="7">
    <source>
        <dbReference type="Proteomes" id="UP000234331"/>
    </source>
</evidence>
<evidence type="ECO:0000256" key="2">
    <source>
        <dbReference type="ARBA" id="ARBA00022777"/>
    </source>
</evidence>
<dbReference type="OrthoDB" id="144293at2"/>
<dbReference type="Pfam" id="PF02518">
    <property type="entry name" value="HATPase_c"/>
    <property type="match status" value="1"/>
</dbReference>
<evidence type="ECO:0000256" key="3">
    <source>
        <dbReference type="ARBA" id="ARBA00023012"/>
    </source>
</evidence>
<evidence type="ECO:0008006" key="8">
    <source>
        <dbReference type="Google" id="ProtNLM"/>
    </source>
</evidence>
<dbReference type="GO" id="GO:0046983">
    <property type="term" value="F:protein dimerization activity"/>
    <property type="evidence" value="ECO:0007669"/>
    <property type="project" value="InterPro"/>
</dbReference>
<feature type="domain" description="Histidine kinase/HSP90-like ATPase" evidence="5">
    <location>
        <begin position="569"/>
        <end position="659"/>
    </location>
</feature>
<dbReference type="EMBL" id="FZMO01000023">
    <property type="protein sequence ID" value="SNQ45938.1"/>
    <property type="molecule type" value="Genomic_DNA"/>
</dbReference>
<dbReference type="GO" id="GO:0016020">
    <property type="term" value="C:membrane"/>
    <property type="evidence" value="ECO:0007669"/>
    <property type="project" value="InterPro"/>
</dbReference>
<dbReference type="AlphaFoldDB" id="A0A2I2KJU8"/>
<sequence length="659" mass="69937">MPSAPDPAPDRSDDAVGFARRAAGVLRARSVELRDGDRRRVLATWGSPGRGVVPVARTLDLAEEPSATLCSPVPSGVDVDGDTRALVAVAGERGAAAWLEVVWSGDTTLDPRTAVMLRVLARTAQLLLDRPRSATPLVDRLVLSGAELLAELALTAETFDQLLGGITAVLAPLVDGTSVGVAEMNDEGYLQALPGSFGASAELVASSQVSRTEITTAAAAVFRTGRTMLANDPRTDIPRFVEWVEGFGISRLMTLPMIVGGRPLGVVHVANKPVGFTEADARLAERLTPFVAGAVAHVHQRLELRRRERVTAVLGRAATAIASGVQLSEFAPFLEELRAVLDCRTAVVTFLAEDQPRLVAGRADPAVVRRDVEFLGEVDIGSAGIRSAMSRPRAPGELGWVTLHAPILVDGASRAHLAMLRTPCEPFREPEQAAVRRMADVIALGWTTDRYRWEQAEKARARERERIADDIHDRTVQLLFSGKLTLQRLFEQLDEASPARPTAARALSLLVRSEESIREAIHHLAPSARPGAGLGTGLAAVAEEVGQQFAADIVLAPGCDTGGVDLDIRRTTALLAAAREAMINAAKHAGPCRVRVDLDVTATGGVVLRVADDGVGFPARVTPGYGLDAVRRRLAEHGGCLAVRARPGGGTEVIVSVAP</sequence>
<dbReference type="Gene3D" id="3.30.450.40">
    <property type="match status" value="1"/>
</dbReference>
<evidence type="ECO:0000259" key="4">
    <source>
        <dbReference type="SMART" id="SM00065"/>
    </source>
</evidence>
<proteinExistence type="predicted"/>
<dbReference type="InterPro" id="IPR029016">
    <property type="entry name" value="GAF-like_dom_sf"/>
</dbReference>
<dbReference type="InterPro" id="IPR003594">
    <property type="entry name" value="HATPase_dom"/>
</dbReference>
<dbReference type="SUPFAM" id="SSF55874">
    <property type="entry name" value="ATPase domain of HSP90 chaperone/DNA topoisomerase II/histidine kinase"/>
    <property type="match status" value="1"/>
</dbReference>
<dbReference type="Gene3D" id="1.20.5.1930">
    <property type="match status" value="1"/>
</dbReference>
<dbReference type="InterPro" id="IPR003018">
    <property type="entry name" value="GAF"/>
</dbReference>
<dbReference type="Pfam" id="PF07730">
    <property type="entry name" value="HisKA_3"/>
    <property type="match status" value="1"/>
</dbReference>
<dbReference type="Proteomes" id="UP000234331">
    <property type="component" value="Unassembled WGS sequence"/>
</dbReference>
<dbReference type="PANTHER" id="PTHR24421">
    <property type="entry name" value="NITRATE/NITRITE SENSOR PROTEIN NARX-RELATED"/>
    <property type="match status" value="1"/>
</dbReference>